<evidence type="ECO:0000256" key="3">
    <source>
        <dbReference type="ARBA" id="ARBA00022603"/>
    </source>
</evidence>
<accession>A0ABT4VAU8</accession>
<dbReference type="Proteomes" id="UP001210380">
    <property type="component" value="Unassembled WGS sequence"/>
</dbReference>
<sequence>MVATARAAHLVVDDSPAIFTDSLAEKLLGDRAEELIGYHRLHGDLPLLSHARANVVVRSRYLEDRLAALVDRGLPQYVILGAGLDTFAYRNPTAPLAVFEVDHPATQQWKRKLLADSGVDVPEMLRWVPVDFETDQLLDQLVAAGFDPTRPALISWLGVTMYLTWEAVDRTLDVLGGLAPGTELVLDYVLPEHLSDQATRTHASAVAQAVSDSGEPWLSRPTPDALTTCLAEHGFGPTKHVRHRDAIDSALWQREDSLSPSGLSMLAHTELRA</sequence>
<evidence type="ECO:0000313" key="8">
    <source>
        <dbReference type="Proteomes" id="UP001210380"/>
    </source>
</evidence>
<evidence type="ECO:0000256" key="2">
    <source>
        <dbReference type="ARBA" id="ARBA00008138"/>
    </source>
</evidence>
<dbReference type="GO" id="GO:0032259">
    <property type="term" value="P:methylation"/>
    <property type="evidence" value="ECO:0007669"/>
    <property type="project" value="UniProtKB-KW"/>
</dbReference>
<evidence type="ECO:0000256" key="5">
    <source>
        <dbReference type="ARBA" id="ARBA00022691"/>
    </source>
</evidence>
<proteinExistence type="inferred from homology"/>
<evidence type="ECO:0000256" key="4">
    <source>
        <dbReference type="ARBA" id="ARBA00022679"/>
    </source>
</evidence>
<comment type="function">
    <text evidence="1 6">Exhibits S-adenosyl-L-methionine-dependent methyltransferase activity.</text>
</comment>
<dbReference type="InterPro" id="IPR029063">
    <property type="entry name" value="SAM-dependent_MTases_sf"/>
</dbReference>
<dbReference type="Pfam" id="PF04072">
    <property type="entry name" value="LCM"/>
    <property type="match status" value="1"/>
</dbReference>
<dbReference type="PANTHER" id="PTHR43619">
    <property type="entry name" value="S-ADENOSYL-L-METHIONINE-DEPENDENT METHYLTRANSFERASE YKTD-RELATED"/>
    <property type="match status" value="1"/>
</dbReference>
<name>A0ABT4VAU8_9PSEU</name>
<dbReference type="GO" id="GO:0008168">
    <property type="term" value="F:methyltransferase activity"/>
    <property type="evidence" value="ECO:0007669"/>
    <property type="project" value="UniProtKB-KW"/>
</dbReference>
<protein>
    <recommendedName>
        <fullName evidence="6">S-adenosyl-L-methionine-dependent methyltransferase</fullName>
        <ecNumber evidence="6">2.1.1.-</ecNumber>
    </recommendedName>
</protein>
<dbReference type="InterPro" id="IPR011610">
    <property type="entry name" value="SAM_mthyl_Trfase_ML2640-like"/>
</dbReference>
<dbReference type="InterPro" id="IPR007213">
    <property type="entry name" value="Ppm1/Ppm2/Tcmp"/>
</dbReference>
<keyword evidence="3 6" id="KW-0489">Methyltransferase</keyword>
<organism evidence="7 8">
    <name type="scientific">Saccharopolyspora oryzae</name>
    <dbReference type="NCBI Taxonomy" id="2997343"/>
    <lineage>
        <taxon>Bacteria</taxon>
        <taxon>Bacillati</taxon>
        <taxon>Actinomycetota</taxon>
        <taxon>Actinomycetes</taxon>
        <taxon>Pseudonocardiales</taxon>
        <taxon>Pseudonocardiaceae</taxon>
        <taxon>Saccharopolyspora</taxon>
    </lineage>
</organism>
<comment type="caution">
    <text evidence="7">The sequence shown here is derived from an EMBL/GenBank/DDBJ whole genome shotgun (WGS) entry which is preliminary data.</text>
</comment>
<dbReference type="Gene3D" id="3.40.50.150">
    <property type="entry name" value="Vaccinia Virus protein VP39"/>
    <property type="match status" value="1"/>
</dbReference>
<dbReference type="RefSeq" id="WP_270954397.1">
    <property type="nucleotide sequence ID" value="NZ_JAQGLA010000143.1"/>
</dbReference>
<gene>
    <name evidence="7" type="ORF">OU415_37030</name>
</gene>
<evidence type="ECO:0000313" key="7">
    <source>
        <dbReference type="EMBL" id="MDA3631078.1"/>
    </source>
</evidence>
<dbReference type="SUPFAM" id="SSF53335">
    <property type="entry name" value="S-adenosyl-L-methionine-dependent methyltransferases"/>
    <property type="match status" value="1"/>
</dbReference>
<dbReference type="NCBIfam" id="TIGR00027">
    <property type="entry name" value="mthyl_TIGR00027"/>
    <property type="match status" value="1"/>
</dbReference>
<reference evidence="7 8" key="1">
    <citation type="submission" date="2022-11" db="EMBL/GenBank/DDBJ databases">
        <title>Draft genome sequence of Saccharopolyspora sp. WRP15-2 isolated from rhizosphere soils of wild rice in Thailand.</title>
        <authorList>
            <person name="Duangmal K."/>
            <person name="Kammanee S."/>
            <person name="Muangham S."/>
        </authorList>
    </citation>
    <scope>NUCLEOTIDE SEQUENCE [LARGE SCALE GENOMIC DNA]</scope>
    <source>
        <strain evidence="7 8">WRP15-2</strain>
    </source>
</reference>
<dbReference type="EMBL" id="JAQGLA010000143">
    <property type="protein sequence ID" value="MDA3631078.1"/>
    <property type="molecule type" value="Genomic_DNA"/>
</dbReference>
<comment type="similarity">
    <text evidence="2 6">Belongs to the UPF0677 family.</text>
</comment>
<dbReference type="PANTHER" id="PTHR43619:SF2">
    <property type="entry name" value="S-ADENOSYL-L-METHIONINE-DEPENDENT METHYLTRANSFERASES SUPERFAMILY PROTEIN"/>
    <property type="match status" value="1"/>
</dbReference>
<dbReference type="EC" id="2.1.1.-" evidence="6"/>
<keyword evidence="4" id="KW-0808">Transferase</keyword>
<evidence type="ECO:0000256" key="1">
    <source>
        <dbReference type="ARBA" id="ARBA00003907"/>
    </source>
</evidence>
<keyword evidence="8" id="KW-1185">Reference proteome</keyword>
<keyword evidence="5 6" id="KW-0949">S-adenosyl-L-methionine</keyword>
<evidence type="ECO:0000256" key="6">
    <source>
        <dbReference type="RuleBase" id="RU362030"/>
    </source>
</evidence>